<dbReference type="Gene3D" id="3.40.50.2300">
    <property type="match status" value="2"/>
</dbReference>
<gene>
    <name evidence="5" type="ORF">B0W44_10815</name>
</gene>
<keyword evidence="2" id="KW-0238">DNA-binding</keyword>
<feature type="domain" description="HTH lacI-type" evidence="4">
    <location>
        <begin position="3"/>
        <end position="56"/>
    </location>
</feature>
<organism evidence="5 6">
    <name type="scientific">Novibacillus thermophilus</name>
    <dbReference type="NCBI Taxonomy" id="1471761"/>
    <lineage>
        <taxon>Bacteria</taxon>
        <taxon>Bacillati</taxon>
        <taxon>Bacillota</taxon>
        <taxon>Bacilli</taxon>
        <taxon>Bacillales</taxon>
        <taxon>Thermoactinomycetaceae</taxon>
        <taxon>Novibacillus</taxon>
    </lineage>
</organism>
<name>A0A1U9K815_9BACL</name>
<dbReference type="AlphaFoldDB" id="A0A1U9K815"/>
<dbReference type="Proteomes" id="UP000188603">
    <property type="component" value="Chromosome"/>
</dbReference>
<dbReference type="InterPro" id="IPR010982">
    <property type="entry name" value="Lambda_DNA-bd_dom_sf"/>
</dbReference>
<dbReference type="InterPro" id="IPR000843">
    <property type="entry name" value="HTH_LacI"/>
</dbReference>
<reference evidence="5 6" key="1">
    <citation type="journal article" date="2015" name="Int. J. Syst. Evol. Microbiol.">
        <title>Novibacillus thermophilus gen. nov., sp. nov., a Gram-staining-negative and moderately thermophilic member of the family Thermoactinomycetaceae.</title>
        <authorList>
            <person name="Yang G."/>
            <person name="Chen J."/>
            <person name="Zhou S."/>
        </authorList>
    </citation>
    <scope>NUCLEOTIDE SEQUENCE [LARGE SCALE GENOMIC DNA]</scope>
    <source>
        <strain evidence="5 6">SG-1</strain>
    </source>
</reference>
<dbReference type="RefSeq" id="WP_077720043.1">
    <property type="nucleotide sequence ID" value="NZ_CP019699.1"/>
</dbReference>
<dbReference type="STRING" id="1471761.B0W44_10815"/>
<dbReference type="GO" id="GO:0000976">
    <property type="term" value="F:transcription cis-regulatory region binding"/>
    <property type="evidence" value="ECO:0007669"/>
    <property type="project" value="TreeGrafter"/>
</dbReference>
<dbReference type="CDD" id="cd01392">
    <property type="entry name" value="HTH_LacI"/>
    <property type="match status" value="1"/>
</dbReference>
<dbReference type="SUPFAM" id="SSF47413">
    <property type="entry name" value="lambda repressor-like DNA-binding domains"/>
    <property type="match status" value="1"/>
</dbReference>
<protein>
    <submittedName>
        <fullName evidence="5">LacI family transcriptional regulator</fullName>
    </submittedName>
</protein>
<keyword evidence="1" id="KW-0805">Transcription regulation</keyword>
<sequence length="336" mass="37043">MKPTIYDVAKKAGVSIATVSKVMNNQPVRKKTREKVLEAMEELDYKPNILASALMGKRTSTIGFLLPDIANPFVAEMARRVEDRAHEKGYNLVICSTDFDREKEALYVSLLNQKSVDGFILAGDFKNEDVLKSLLEEHIPVVLLAASHPSLLVNSVRVDDFIGGYEVASHLISLGHKKIAVIGEDATSSKERIRGFKQALQENEMNLRDEMVVIGGSSSEDAELSAAKLLADPEPPTAIFACNDILSMGVILAARGRDIRIPDDLSIVGFDNTLLSMNSDPPLTTVEQPIQDMCSQAVDLLIEEIEGKSKTKQRIIMMPRLIIRNSTSEYRAEDDA</sequence>
<dbReference type="InterPro" id="IPR028082">
    <property type="entry name" value="Peripla_BP_I"/>
</dbReference>
<evidence type="ECO:0000313" key="6">
    <source>
        <dbReference type="Proteomes" id="UP000188603"/>
    </source>
</evidence>
<dbReference type="InterPro" id="IPR046335">
    <property type="entry name" value="LacI/GalR-like_sensor"/>
</dbReference>
<keyword evidence="3" id="KW-0804">Transcription</keyword>
<evidence type="ECO:0000259" key="4">
    <source>
        <dbReference type="PROSITE" id="PS50932"/>
    </source>
</evidence>
<evidence type="ECO:0000313" key="5">
    <source>
        <dbReference type="EMBL" id="AQS56182.1"/>
    </source>
</evidence>
<dbReference type="OrthoDB" id="9796186at2"/>
<dbReference type="GO" id="GO:0003700">
    <property type="term" value="F:DNA-binding transcription factor activity"/>
    <property type="evidence" value="ECO:0007669"/>
    <property type="project" value="TreeGrafter"/>
</dbReference>
<dbReference type="SUPFAM" id="SSF53822">
    <property type="entry name" value="Periplasmic binding protein-like I"/>
    <property type="match status" value="1"/>
</dbReference>
<dbReference type="SMART" id="SM00354">
    <property type="entry name" value="HTH_LACI"/>
    <property type="match status" value="1"/>
</dbReference>
<keyword evidence="6" id="KW-1185">Reference proteome</keyword>
<accession>A0A1U9K815</accession>
<dbReference type="Gene3D" id="1.10.260.40">
    <property type="entry name" value="lambda repressor-like DNA-binding domains"/>
    <property type="match status" value="1"/>
</dbReference>
<dbReference type="PRINTS" id="PR00036">
    <property type="entry name" value="HTHLACI"/>
</dbReference>
<dbReference type="Pfam" id="PF00356">
    <property type="entry name" value="LacI"/>
    <property type="match status" value="1"/>
</dbReference>
<dbReference type="Pfam" id="PF13377">
    <property type="entry name" value="Peripla_BP_3"/>
    <property type="match status" value="1"/>
</dbReference>
<evidence type="ECO:0000256" key="1">
    <source>
        <dbReference type="ARBA" id="ARBA00023015"/>
    </source>
</evidence>
<dbReference type="PROSITE" id="PS00356">
    <property type="entry name" value="HTH_LACI_1"/>
    <property type="match status" value="1"/>
</dbReference>
<proteinExistence type="predicted"/>
<evidence type="ECO:0000256" key="3">
    <source>
        <dbReference type="ARBA" id="ARBA00023163"/>
    </source>
</evidence>
<dbReference type="EMBL" id="CP019699">
    <property type="protein sequence ID" value="AQS56182.1"/>
    <property type="molecule type" value="Genomic_DNA"/>
</dbReference>
<dbReference type="CDD" id="cd06267">
    <property type="entry name" value="PBP1_LacI_sugar_binding-like"/>
    <property type="match status" value="1"/>
</dbReference>
<dbReference type="KEGG" id="ntr:B0W44_10815"/>
<dbReference type="PROSITE" id="PS50932">
    <property type="entry name" value="HTH_LACI_2"/>
    <property type="match status" value="1"/>
</dbReference>
<dbReference type="PANTHER" id="PTHR30146">
    <property type="entry name" value="LACI-RELATED TRANSCRIPTIONAL REPRESSOR"/>
    <property type="match status" value="1"/>
</dbReference>
<dbReference type="PANTHER" id="PTHR30146:SF147">
    <property type="entry name" value="HTH-TYPE TRANSCRIPTIONAL REGULATOR DEGA"/>
    <property type="match status" value="1"/>
</dbReference>
<evidence type="ECO:0000256" key="2">
    <source>
        <dbReference type="ARBA" id="ARBA00023125"/>
    </source>
</evidence>